<dbReference type="AlphaFoldDB" id="A0A5N5X4T7"/>
<comment type="similarity">
    <text evidence="6">Belongs to the major facilitator superfamily. Allantoate permease family.</text>
</comment>
<dbReference type="GO" id="GO:0016020">
    <property type="term" value="C:membrane"/>
    <property type="evidence" value="ECO:0007669"/>
    <property type="project" value="UniProtKB-SubCell"/>
</dbReference>
<evidence type="ECO:0000256" key="6">
    <source>
        <dbReference type="ARBA" id="ARBA00037968"/>
    </source>
</evidence>
<feature type="transmembrane region" description="Helical" evidence="7">
    <location>
        <begin position="204"/>
        <end position="225"/>
    </location>
</feature>
<feature type="transmembrane region" description="Helical" evidence="7">
    <location>
        <begin position="414"/>
        <end position="437"/>
    </location>
</feature>
<organism evidence="9 10">
    <name type="scientific">Aspergillus leporis</name>
    <dbReference type="NCBI Taxonomy" id="41062"/>
    <lineage>
        <taxon>Eukaryota</taxon>
        <taxon>Fungi</taxon>
        <taxon>Dikarya</taxon>
        <taxon>Ascomycota</taxon>
        <taxon>Pezizomycotina</taxon>
        <taxon>Eurotiomycetes</taxon>
        <taxon>Eurotiomycetidae</taxon>
        <taxon>Eurotiales</taxon>
        <taxon>Aspergillaceae</taxon>
        <taxon>Aspergillus</taxon>
        <taxon>Aspergillus subgen. Circumdati</taxon>
    </lineage>
</organism>
<comment type="subcellular location">
    <subcellularLocation>
        <location evidence="1">Membrane</location>
        <topology evidence="1">Multi-pass membrane protein</topology>
    </subcellularLocation>
</comment>
<dbReference type="EMBL" id="ML732208">
    <property type="protein sequence ID" value="KAB8074534.1"/>
    <property type="molecule type" value="Genomic_DNA"/>
</dbReference>
<dbReference type="InterPro" id="IPR020846">
    <property type="entry name" value="MFS_dom"/>
</dbReference>
<accession>A0A5N5X4T7</accession>
<evidence type="ECO:0000259" key="8">
    <source>
        <dbReference type="PROSITE" id="PS50850"/>
    </source>
</evidence>
<name>A0A5N5X4T7_9EURO</name>
<feature type="transmembrane region" description="Helical" evidence="7">
    <location>
        <begin position="141"/>
        <end position="160"/>
    </location>
</feature>
<dbReference type="Gene3D" id="1.20.1250.20">
    <property type="entry name" value="MFS general substrate transporter like domains"/>
    <property type="match status" value="2"/>
</dbReference>
<dbReference type="FunFam" id="1.20.1250.20:FF:000068">
    <property type="entry name" value="MFS general substrate transporter"/>
    <property type="match status" value="1"/>
</dbReference>
<dbReference type="PROSITE" id="PS50850">
    <property type="entry name" value="MFS"/>
    <property type="match status" value="1"/>
</dbReference>
<evidence type="ECO:0000256" key="5">
    <source>
        <dbReference type="ARBA" id="ARBA00023136"/>
    </source>
</evidence>
<dbReference type="FunFam" id="1.20.1250.20:FF:000018">
    <property type="entry name" value="MFS transporter permease"/>
    <property type="match status" value="1"/>
</dbReference>
<keyword evidence="4 7" id="KW-1133">Transmembrane helix</keyword>
<dbReference type="Proteomes" id="UP000326565">
    <property type="component" value="Unassembled WGS sequence"/>
</dbReference>
<feature type="transmembrane region" description="Helical" evidence="7">
    <location>
        <begin position="346"/>
        <end position="369"/>
    </location>
</feature>
<dbReference type="GO" id="GO:0022857">
    <property type="term" value="F:transmembrane transporter activity"/>
    <property type="evidence" value="ECO:0007669"/>
    <property type="project" value="InterPro"/>
</dbReference>
<feature type="transmembrane region" description="Helical" evidence="7">
    <location>
        <begin position="289"/>
        <end position="309"/>
    </location>
</feature>
<gene>
    <name evidence="9" type="ORF">BDV29DRAFT_201323</name>
</gene>
<feature type="transmembrane region" description="Helical" evidence="7">
    <location>
        <begin position="77"/>
        <end position="94"/>
    </location>
</feature>
<dbReference type="InterPro" id="IPR036259">
    <property type="entry name" value="MFS_trans_sf"/>
</dbReference>
<evidence type="ECO:0000256" key="3">
    <source>
        <dbReference type="ARBA" id="ARBA00022692"/>
    </source>
</evidence>
<keyword evidence="10" id="KW-1185">Reference proteome</keyword>
<evidence type="ECO:0000313" key="10">
    <source>
        <dbReference type="Proteomes" id="UP000326565"/>
    </source>
</evidence>
<dbReference type="SUPFAM" id="SSF103473">
    <property type="entry name" value="MFS general substrate transporter"/>
    <property type="match status" value="1"/>
</dbReference>
<sequence length="472" mass="52532">MLSSNTEKQPAEEIRKAELNLEVRHSHIDEKRERALLRKIDLHLMVPLWIVFVFGFLDRINLGNVSILGILPELQMSGTDMTIAMQIFFVPYIISDIPSNIILKRFAPSTWISMLTFFWGTTCMCQGVVKNTSGLIACRFFMGLCEGGFVPGCAYLMSMYYGRHDFQKRFSLLWVAGLVAGAFGGLLAYALYHMHGLGGYSGWRWVFIIEGLLSIVSAVPAKFLIADWPEQAKFLSSEEKQLLKERNSRDKIYVGSLVYLGITVSGYATALFVLSIVNSLGYSGVDSQVHSIPVWAVAAVITMIVSFLTDRLRHRYGFMIFGVAFASIGYIILLCQGPLSGGLNVHVRYMAVFFVTTGCYIVQPVAIVWMANNLSGHYKRAIGLAIQIGFGNIGGIIASNIFNKDDAPQYTVGYGVSLAMMVFCGIMSTIFAAGLVIENKKRDQGKRDDRLQLDETILNNLGDDDPRFRFSL</sequence>
<proteinExistence type="inferred from homology"/>
<feature type="domain" description="Major facilitator superfamily (MFS) profile" evidence="8">
    <location>
        <begin position="44"/>
        <end position="440"/>
    </location>
</feature>
<dbReference type="PANTHER" id="PTHR43791:SF52">
    <property type="entry name" value="TRANSPORTER, PUTATIVE (AFU_ORTHOLOGUE AFUA_1G11820)-RELATED"/>
    <property type="match status" value="1"/>
</dbReference>
<feature type="transmembrane region" description="Helical" evidence="7">
    <location>
        <begin position="252"/>
        <end position="277"/>
    </location>
</feature>
<feature type="transmembrane region" description="Helical" evidence="7">
    <location>
        <begin position="316"/>
        <end position="334"/>
    </location>
</feature>
<keyword evidence="2" id="KW-0813">Transport</keyword>
<dbReference type="PANTHER" id="PTHR43791">
    <property type="entry name" value="PERMEASE-RELATED"/>
    <property type="match status" value="1"/>
</dbReference>
<feature type="transmembrane region" description="Helical" evidence="7">
    <location>
        <begin position="172"/>
        <end position="192"/>
    </location>
</feature>
<evidence type="ECO:0000256" key="2">
    <source>
        <dbReference type="ARBA" id="ARBA00022448"/>
    </source>
</evidence>
<protein>
    <submittedName>
        <fullName evidence="9">Major facilitator superfamily domain-containing protein</fullName>
    </submittedName>
</protein>
<evidence type="ECO:0000256" key="7">
    <source>
        <dbReference type="SAM" id="Phobius"/>
    </source>
</evidence>
<evidence type="ECO:0000256" key="4">
    <source>
        <dbReference type="ARBA" id="ARBA00022989"/>
    </source>
</evidence>
<feature type="transmembrane region" description="Helical" evidence="7">
    <location>
        <begin position="40"/>
        <end position="57"/>
    </location>
</feature>
<feature type="transmembrane region" description="Helical" evidence="7">
    <location>
        <begin position="106"/>
        <end position="129"/>
    </location>
</feature>
<evidence type="ECO:0000256" key="1">
    <source>
        <dbReference type="ARBA" id="ARBA00004141"/>
    </source>
</evidence>
<dbReference type="InterPro" id="IPR011701">
    <property type="entry name" value="MFS"/>
</dbReference>
<feature type="transmembrane region" description="Helical" evidence="7">
    <location>
        <begin position="381"/>
        <end position="402"/>
    </location>
</feature>
<dbReference type="Pfam" id="PF07690">
    <property type="entry name" value="MFS_1"/>
    <property type="match status" value="1"/>
</dbReference>
<keyword evidence="5 7" id="KW-0472">Membrane</keyword>
<dbReference type="OrthoDB" id="19923at2759"/>
<reference evidence="9 10" key="1">
    <citation type="submission" date="2019-04" db="EMBL/GenBank/DDBJ databases">
        <title>Friends and foes A comparative genomics study of 23 Aspergillus species from section Flavi.</title>
        <authorList>
            <consortium name="DOE Joint Genome Institute"/>
            <person name="Kjaerbolling I."/>
            <person name="Vesth T."/>
            <person name="Frisvad J.C."/>
            <person name="Nybo J.L."/>
            <person name="Theobald S."/>
            <person name="Kildgaard S."/>
            <person name="Isbrandt T."/>
            <person name="Kuo A."/>
            <person name="Sato A."/>
            <person name="Lyhne E.K."/>
            <person name="Kogle M.E."/>
            <person name="Wiebenga A."/>
            <person name="Kun R.S."/>
            <person name="Lubbers R.J."/>
            <person name="Makela M.R."/>
            <person name="Barry K."/>
            <person name="Chovatia M."/>
            <person name="Clum A."/>
            <person name="Daum C."/>
            <person name="Haridas S."/>
            <person name="He G."/>
            <person name="LaButti K."/>
            <person name="Lipzen A."/>
            <person name="Mondo S."/>
            <person name="Riley R."/>
            <person name="Salamov A."/>
            <person name="Simmons B.A."/>
            <person name="Magnuson J.K."/>
            <person name="Henrissat B."/>
            <person name="Mortensen U.H."/>
            <person name="Larsen T.O."/>
            <person name="Devries R.P."/>
            <person name="Grigoriev I.V."/>
            <person name="Machida M."/>
            <person name="Baker S.E."/>
            <person name="Andersen M.R."/>
        </authorList>
    </citation>
    <scope>NUCLEOTIDE SEQUENCE [LARGE SCALE GENOMIC DNA]</scope>
    <source>
        <strain evidence="9 10">CBS 151.66</strain>
    </source>
</reference>
<evidence type="ECO:0000313" key="9">
    <source>
        <dbReference type="EMBL" id="KAB8074534.1"/>
    </source>
</evidence>
<keyword evidence="3 7" id="KW-0812">Transmembrane</keyword>